<evidence type="ECO:0000313" key="2">
    <source>
        <dbReference type="Proteomes" id="UP000470837"/>
    </source>
</evidence>
<gene>
    <name evidence="1" type="ORF">F7209_01690</name>
</gene>
<comment type="caution">
    <text evidence="1">The sequence shown here is derived from an EMBL/GenBank/DDBJ whole genome shotgun (WGS) entry which is preliminary data.</text>
</comment>
<sequence>MVIKWIIKKLDFNGAIKTLRELETIGTLPNHYRDGTNYSVLNGNTLSQTSLKHKSHNELNNKKEKINMQTHACMEIFTSQRDKKILTDSLVGNNPQSFALKLLWRVC</sequence>
<proteinExistence type="predicted"/>
<dbReference type="EMBL" id="WADI01000003">
    <property type="protein sequence ID" value="MUU40503.1"/>
    <property type="molecule type" value="Genomic_DNA"/>
</dbReference>
<dbReference type="Proteomes" id="UP000470837">
    <property type="component" value="Unassembled WGS sequence"/>
</dbReference>
<organism evidence="1 2">
    <name type="scientific">Helicobacter pylori</name>
    <name type="common">Campylobacter pylori</name>
    <dbReference type="NCBI Taxonomy" id="210"/>
    <lineage>
        <taxon>Bacteria</taxon>
        <taxon>Pseudomonadati</taxon>
        <taxon>Campylobacterota</taxon>
        <taxon>Epsilonproteobacteria</taxon>
        <taxon>Campylobacterales</taxon>
        <taxon>Helicobacteraceae</taxon>
        <taxon>Helicobacter</taxon>
    </lineage>
</organism>
<protein>
    <submittedName>
        <fullName evidence="1">Uncharacterized protein</fullName>
    </submittedName>
</protein>
<reference evidence="1 2" key="1">
    <citation type="journal article" date="2020" name="J. Clin. Microbiol.">
        <title>Helicobacter pylori infections in the Bronx, New York: Surveying Antibiotic Susceptibility and Strain Lineage by Whole-genome Sequencing.</title>
        <authorList>
            <person name="Saranathan R."/>
            <person name="Levi M.H."/>
            <person name="Wattam A.R."/>
            <person name="Malek A."/>
            <person name="Asare E."/>
            <person name="Behin D.S."/>
            <person name="Pan D.H."/>
            <person name="Jacobs W.R."/>
            <person name="Szymczak W.A."/>
        </authorList>
    </citation>
    <scope>NUCLEOTIDE SEQUENCE [LARGE SCALE GENOMIC DNA]</scope>
    <source>
        <strain evidence="1 2">MHP34</strain>
    </source>
</reference>
<name>A0ABD6HHL2_HELPX</name>
<accession>A0ABD6HHL2</accession>
<evidence type="ECO:0000313" key="1">
    <source>
        <dbReference type="EMBL" id="MUU40503.1"/>
    </source>
</evidence>
<dbReference type="AlphaFoldDB" id="A0ABD6HHL2"/>